<accession>A0A1M6J362</accession>
<organism evidence="1 2">
    <name type="scientific">Clostridium cavendishii DSM 21758</name>
    <dbReference type="NCBI Taxonomy" id="1121302"/>
    <lineage>
        <taxon>Bacteria</taxon>
        <taxon>Bacillati</taxon>
        <taxon>Bacillota</taxon>
        <taxon>Clostridia</taxon>
        <taxon>Eubacteriales</taxon>
        <taxon>Clostridiaceae</taxon>
        <taxon>Clostridium</taxon>
    </lineage>
</organism>
<dbReference type="OrthoDB" id="9795264at2"/>
<sequence>MSKRNLTLVMTFKNSAGNHSNISINGVKENLTEADINGVMDTIIAKNVFTSKGGNLVAKLKADIVDKTTSTFEFK</sequence>
<gene>
    <name evidence="1" type="ORF">SAMN02745163_01898</name>
</gene>
<dbReference type="RefSeq" id="WP_072986436.1">
    <property type="nucleotide sequence ID" value="NZ_FQZB01000008.1"/>
</dbReference>
<dbReference type="InterPro" id="IPR021321">
    <property type="entry name" value="DUF2922"/>
</dbReference>
<proteinExistence type="predicted"/>
<dbReference type="Pfam" id="PF11148">
    <property type="entry name" value="DUF2922"/>
    <property type="match status" value="1"/>
</dbReference>
<dbReference type="EMBL" id="FQZB01000008">
    <property type="protein sequence ID" value="SHJ41099.1"/>
    <property type="molecule type" value="Genomic_DNA"/>
</dbReference>
<evidence type="ECO:0008006" key="3">
    <source>
        <dbReference type="Google" id="ProtNLM"/>
    </source>
</evidence>
<name>A0A1M6J362_9CLOT</name>
<evidence type="ECO:0000313" key="2">
    <source>
        <dbReference type="Proteomes" id="UP000184310"/>
    </source>
</evidence>
<evidence type="ECO:0000313" key="1">
    <source>
        <dbReference type="EMBL" id="SHJ41099.1"/>
    </source>
</evidence>
<dbReference type="AlphaFoldDB" id="A0A1M6J362"/>
<reference evidence="1 2" key="1">
    <citation type="submission" date="2016-11" db="EMBL/GenBank/DDBJ databases">
        <authorList>
            <person name="Jaros S."/>
            <person name="Januszkiewicz K."/>
            <person name="Wedrychowicz H."/>
        </authorList>
    </citation>
    <scope>NUCLEOTIDE SEQUENCE [LARGE SCALE GENOMIC DNA]</scope>
    <source>
        <strain evidence="1 2">DSM 21758</strain>
    </source>
</reference>
<dbReference type="Proteomes" id="UP000184310">
    <property type="component" value="Unassembled WGS sequence"/>
</dbReference>
<dbReference type="STRING" id="1121302.SAMN02745163_01898"/>
<keyword evidence="2" id="KW-1185">Reference proteome</keyword>
<protein>
    <recommendedName>
        <fullName evidence="3">DUF2922 domain-containing protein</fullName>
    </recommendedName>
</protein>